<name>A0A5C5TV39_9GAMM</name>
<accession>A0A5C5TV39</accession>
<evidence type="ECO:0000313" key="3">
    <source>
        <dbReference type="EMBL" id="TWT17399.1"/>
    </source>
</evidence>
<dbReference type="InterPro" id="IPR036366">
    <property type="entry name" value="PGBDSf"/>
</dbReference>
<dbReference type="RefSeq" id="WP_146313416.1">
    <property type="nucleotide sequence ID" value="NZ_VOHE01000008.1"/>
</dbReference>
<gene>
    <name evidence="3" type="ORF">FQY79_13430</name>
</gene>
<dbReference type="Gene3D" id="1.10.101.10">
    <property type="entry name" value="PGBD-like superfamily/PGBD"/>
    <property type="match status" value="1"/>
</dbReference>
<reference evidence="3 4" key="1">
    <citation type="submission" date="2019-07" db="EMBL/GenBank/DDBJ databases">
        <title>Luteimonas sp. YD-1 nov., isolated from acidic soil.</title>
        <authorList>
            <person name="Zhou J."/>
        </authorList>
    </citation>
    <scope>NUCLEOTIDE SEQUENCE [LARGE SCALE GENOMIC DNA]</scope>
    <source>
        <strain evidence="3 4">YD-1</strain>
    </source>
</reference>
<dbReference type="Gene3D" id="2.70.70.10">
    <property type="entry name" value="Glucose Permease (Domain IIA)"/>
    <property type="match status" value="1"/>
</dbReference>
<evidence type="ECO:0000256" key="1">
    <source>
        <dbReference type="SAM" id="MobiDB-lite"/>
    </source>
</evidence>
<evidence type="ECO:0000313" key="4">
    <source>
        <dbReference type="Proteomes" id="UP000315949"/>
    </source>
</evidence>
<dbReference type="OrthoDB" id="6006057at2"/>
<dbReference type="InterPro" id="IPR036365">
    <property type="entry name" value="PGBD-like_sf"/>
</dbReference>
<keyword evidence="4" id="KW-1185">Reference proteome</keyword>
<dbReference type="InterPro" id="IPR011055">
    <property type="entry name" value="Dup_hybrid_motif"/>
</dbReference>
<protein>
    <submittedName>
        <fullName evidence="3">Peptidoglycan-binding protein</fullName>
    </submittedName>
</protein>
<proteinExistence type="predicted"/>
<sequence>MTMQNATPPGPAAYRIQQLGPPRDRDGSPVRVHGQGTQLNEPVTGFDSLVLHHPGDSRGVRMVDGSIIGGERGRVFAYVGGRIEEIEFPRPVAGRFRDYGLATDQVLIKKDFILSSSALDAMSREGRSVEVPSPVAGVVGARRDREGLVDILDRRGGEVIARIRHMSDIEVDVGDAVEYGQTLGIQSDVDTRRIHVHMEMDSRYYLQFRNYVDDLASGRLPVDAVHRTNVQPRPVPADGTFRLGASDPRIRDLQRVMGGEGYRAADGGPLDRDGVYRIGMQGALLDFQRDHGIRQTGDIDPPTLRFAPATRPREVDRLDYVAPGRTPQVHPSQQQAPSHPDHPDHRPGLPAEPEPAVNQRRAQAPCFGCPPIDRLSAALRSGDEAEVSLAFAAIGTSPEMLAMLERGNRLLAAAQEDSRSSQQIQAQPDAPVRG</sequence>
<comment type="caution">
    <text evidence="3">The sequence shown here is derived from an EMBL/GenBank/DDBJ whole genome shotgun (WGS) entry which is preliminary data.</text>
</comment>
<feature type="region of interest" description="Disordered" evidence="1">
    <location>
        <begin position="1"/>
        <end position="39"/>
    </location>
</feature>
<feature type="region of interest" description="Disordered" evidence="1">
    <location>
        <begin position="293"/>
        <end position="365"/>
    </location>
</feature>
<dbReference type="AlphaFoldDB" id="A0A5C5TV39"/>
<dbReference type="EMBL" id="VOHE01000008">
    <property type="protein sequence ID" value="TWT17399.1"/>
    <property type="molecule type" value="Genomic_DNA"/>
</dbReference>
<dbReference type="InterPro" id="IPR002477">
    <property type="entry name" value="Peptidoglycan-bd-like"/>
</dbReference>
<dbReference type="Pfam" id="PF01471">
    <property type="entry name" value="PG_binding_1"/>
    <property type="match status" value="1"/>
</dbReference>
<dbReference type="SUPFAM" id="SSF47090">
    <property type="entry name" value="PGBD-like"/>
    <property type="match status" value="1"/>
</dbReference>
<feature type="region of interest" description="Disordered" evidence="1">
    <location>
        <begin position="413"/>
        <end position="434"/>
    </location>
</feature>
<organism evidence="3 4">
    <name type="scientific">Luteimonas wenzhouensis</name>
    <dbReference type="NCBI Taxonomy" id="2599615"/>
    <lineage>
        <taxon>Bacteria</taxon>
        <taxon>Pseudomonadati</taxon>
        <taxon>Pseudomonadota</taxon>
        <taxon>Gammaproteobacteria</taxon>
        <taxon>Lysobacterales</taxon>
        <taxon>Lysobacteraceae</taxon>
        <taxon>Luteimonas</taxon>
    </lineage>
</organism>
<dbReference type="Proteomes" id="UP000315949">
    <property type="component" value="Unassembled WGS sequence"/>
</dbReference>
<evidence type="ECO:0000259" key="2">
    <source>
        <dbReference type="Pfam" id="PF01471"/>
    </source>
</evidence>
<feature type="domain" description="Peptidoglycan binding-like" evidence="2">
    <location>
        <begin position="247"/>
        <end position="305"/>
    </location>
</feature>